<dbReference type="AlphaFoldDB" id="A0A1D8GGP6"/>
<keyword evidence="2" id="KW-0732">Signal</keyword>
<accession>A0A1D8GGP6</accession>
<feature type="chain" id="PRO_5009107484" description="Gram-positive cocci surface proteins LPxTG domain-containing protein" evidence="2">
    <location>
        <begin position="34"/>
        <end position="646"/>
    </location>
</feature>
<keyword evidence="4" id="KW-1185">Reference proteome</keyword>
<dbReference type="Proteomes" id="UP000095743">
    <property type="component" value="Chromosome"/>
</dbReference>
<sequence>MKRKQNKQHVMKLLLAVLLIPCLTFFGTGWAFADNDFIGSAAVREAAGEETKEETAEEETKKETAEEETKKETAEEETKKETAEEETKEEAVEEETKEEAVEEETKEEAVEEETKEEAVEEETKEEAAEEETKEETAGEVIEAASLMSMDAGTLSLVKPKMAFSVDTHIAEPILVGGQYAITIKVKNQGDWHRRKLENTTLKLYANGQNKPFYQESLGKVEVKTGDTWTKKINNLEALMPLSGDRVQVEARLEGDLYYTLVGISWSLLERNHQLAVNYSYTVKEEIVSLHAPHKGSSSETFKKEEGNGGLTAPVVWHFILNQADKATGALTLYATFKEAGLQTAEGQPTGQLKTQHFYIGTQDHDILIDAYVRTSEGNLRLSHVAISDPGNEDPGSEDPGNEDPGNEDPGNEDPGNEDPGNEDPGNEDPGNEDPGNEDPGNEDPGNEDPGNEDPGNEDPGSEDPGNEDPGNEDPGSEDPGNEDPGNEDPGNEDPGNEDPGNEDPGNEDPGSEDPGNEDPGNEDPGSENPGDGSSSGGSGGSRRRNTTGSGITEEVEPAAEEEVFTILEEPTPLAPANLEEPIPFAPANVETPSTLEAEKEDAVSVLVEDEEVPLAAALPKTGEIPPTLFYGIGAILTAIGAKLKRK</sequence>
<feature type="signal peptide" evidence="2">
    <location>
        <begin position="1"/>
        <end position="33"/>
    </location>
</feature>
<evidence type="ECO:0000256" key="1">
    <source>
        <dbReference type="SAM" id="MobiDB-lite"/>
    </source>
</evidence>
<gene>
    <name evidence="3" type="ORF">Gferi_11000</name>
</gene>
<feature type="compositionally biased region" description="Acidic residues" evidence="1">
    <location>
        <begin position="390"/>
        <end position="525"/>
    </location>
</feature>
<feature type="compositionally biased region" description="Acidic residues" evidence="1">
    <location>
        <begin position="83"/>
        <end position="133"/>
    </location>
</feature>
<name>A0A1D8GGP6_9FIRM</name>
<proteinExistence type="predicted"/>
<dbReference type="EMBL" id="CP017269">
    <property type="protein sequence ID" value="AOT70069.1"/>
    <property type="molecule type" value="Genomic_DNA"/>
</dbReference>
<reference evidence="3 4" key="1">
    <citation type="submission" date="2016-09" db="EMBL/GenBank/DDBJ databases">
        <title>Genomic analysis reveals versatility of anaerobic energy metabolism of Geosporobacter ferrireducens IRF9 of phylum Firmicutes.</title>
        <authorList>
            <person name="Kim S.-J."/>
        </authorList>
    </citation>
    <scope>NUCLEOTIDE SEQUENCE [LARGE SCALE GENOMIC DNA]</scope>
    <source>
        <strain evidence="3 4">IRF9</strain>
    </source>
</reference>
<feature type="compositionally biased region" description="Basic and acidic residues" evidence="1">
    <location>
        <begin position="48"/>
        <end position="82"/>
    </location>
</feature>
<protein>
    <recommendedName>
        <fullName evidence="5">Gram-positive cocci surface proteins LPxTG domain-containing protein</fullName>
    </recommendedName>
</protein>
<evidence type="ECO:0000256" key="2">
    <source>
        <dbReference type="SAM" id="SignalP"/>
    </source>
</evidence>
<evidence type="ECO:0008006" key="5">
    <source>
        <dbReference type="Google" id="ProtNLM"/>
    </source>
</evidence>
<evidence type="ECO:0000313" key="4">
    <source>
        <dbReference type="Proteomes" id="UP000095743"/>
    </source>
</evidence>
<dbReference type="KEGG" id="gfe:Gferi_11000"/>
<feature type="region of interest" description="Disordered" evidence="1">
    <location>
        <begin position="384"/>
        <end position="559"/>
    </location>
</feature>
<dbReference type="STRING" id="1424294.Gferi_11000"/>
<dbReference type="RefSeq" id="WP_069976398.1">
    <property type="nucleotide sequence ID" value="NZ_CP017269.1"/>
</dbReference>
<evidence type="ECO:0000313" key="3">
    <source>
        <dbReference type="EMBL" id="AOT70069.1"/>
    </source>
</evidence>
<organism evidence="3 4">
    <name type="scientific">Geosporobacter ferrireducens</name>
    <dbReference type="NCBI Taxonomy" id="1424294"/>
    <lineage>
        <taxon>Bacteria</taxon>
        <taxon>Bacillati</taxon>
        <taxon>Bacillota</taxon>
        <taxon>Clostridia</taxon>
        <taxon>Peptostreptococcales</taxon>
        <taxon>Thermotaleaceae</taxon>
        <taxon>Geosporobacter</taxon>
    </lineage>
</organism>
<feature type="region of interest" description="Disordered" evidence="1">
    <location>
        <begin position="48"/>
        <end position="138"/>
    </location>
</feature>